<evidence type="ECO:0000313" key="1">
    <source>
        <dbReference type="EMBL" id="SHJ24711.1"/>
    </source>
</evidence>
<dbReference type="AlphaFoldDB" id="A0A1M6HR95"/>
<dbReference type="EMBL" id="FQYY01000019">
    <property type="protein sequence ID" value="SHJ24711.1"/>
    <property type="molecule type" value="Genomic_DNA"/>
</dbReference>
<keyword evidence="2" id="KW-1185">Reference proteome</keyword>
<dbReference type="Proteomes" id="UP000184225">
    <property type="component" value="Unassembled WGS sequence"/>
</dbReference>
<organism evidence="1 2">
    <name type="scientific">Mesonia phycicola</name>
    <dbReference type="NCBI Taxonomy" id="579105"/>
    <lineage>
        <taxon>Bacteria</taxon>
        <taxon>Pseudomonadati</taxon>
        <taxon>Bacteroidota</taxon>
        <taxon>Flavobacteriia</taxon>
        <taxon>Flavobacteriales</taxon>
        <taxon>Flavobacteriaceae</taxon>
        <taxon>Mesonia</taxon>
    </lineage>
</organism>
<name>A0A1M6HR95_9FLAO</name>
<dbReference type="RefSeq" id="WP_073153745.1">
    <property type="nucleotide sequence ID" value="NZ_FQYY01000019.1"/>
</dbReference>
<dbReference type="OrthoDB" id="1382807at2"/>
<proteinExistence type="predicted"/>
<evidence type="ECO:0000313" key="2">
    <source>
        <dbReference type="Proteomes" id="UP000184225"/>
    </source>
</evidence>
<dbReference type="STRING" id="579105.SAMN04488096_1191"/>
<sequence>MNKQVFEDFHSKLTSENLYDNNVFEKEIIIHYFEILEILSTDFETYRKFSPLILSTLEDNDRKSISYSLFIFFDLFEKLTSQNNVYKLDQSVAKAEITDESNSKFLKLLEKSLKINNQLRISDFEFPPNDLTELEIKEIISLQISLIQESAKEIDWKEEQSDNIMLQLPILRHLLVRLNNPELFYFIIGIFIDRLNSSEFYQAARDVSEEIIISSFNDDYPQFGFFNAFRCYSAQGSAQAALLYANISMHLALKNKQGISDKYLQELIWQSIKYFRNTGLYPYAVKMYKSIPKTLEFSGYHRRSIDHSYFTSLIPLEKEKLPDLLLDYLNKERENIFSGGVYESLPWLITLYNVKRIFPNANFSLTGLGYYVNIFEQIVPKESISSYKNIIDGNSSSLKEQLKKSLIKLNETRNKSDIVYDNDMSLKIANRIIEDGFAKKDSEAILLAMMIKSDFSLIFKSKESFEFAPFKVPTTELEKFNKIYSERDKIESEISKNKFQSTIWLAITEGKVFQLAFRNKTFQYFELTEWDWSKFKSLTNREYFSSFSFDDTLKDKGGVRNVYEEEHFAEARKINNEISFSKLNVDYDTDSIYLIKDMQLTDFPHNLFLNQNGDFLHLSKPITNILSTEWYLSVDKSTPINKNYSKSIWIPKEEGDFTLNQLYAKIEDTLMENSFDINTKLEKDSSITSDINIICSHGAKDIAEKQIIYPSERPLVNLNKVIGKGEVLIFLICHSGSYKSELFKNNITSLVKTYIEKGYKAIIAPFWGLHINVPEIWLPEFLSSFNNGDSIDIALFKANKKVYEKYPTPAAWCAMHLYGNPNLKVEQ</sequence>
<evidence type="ECO:0008006" key="3">
    <source>
        <dbReference type="Google" id="ProtNLM"/>
    </source>
</evidence>
<gene>
    <name evidence="1" type="ORF">SAMN04488096_1191</name>
</gene>
<protein>
    <recommendedName>
        <fullName evidence="3">CHAT domain-containing protein</fullName>
    </recommendedName>
</protein>
<accession>A0A1M6HR95</accession>
<reference evidence="1 2" key="1">
    <citation type="submission" date="2016-11" db="EMBL/GenBank/DDBJ databases">
        <authorList>
            <person name="Jaros S."/>
            <person name="Januszkiewicz K."/>
            <person name="Wedrychowicz H."/>
        </authorList>
    </citation>
    <scope>NUCLEOTIDE SEQUENCE [LARGE SCALE GENOMIC DNA]</scope>
    <source>
        <strain evidence="1 2">DSM 21425</strain>
    </source>
</reference>